<protein>
    <submittedName>
        <fullName evidence="1">Uncharacterized protein</fullName>
    </submittedName>
</protein>
<proteinExistence type="predicted"/>
<evidence type="ECO:0000313" key="1">
    <source>
        <dbReference type="EMBL" id="PLW50269.1"/>
    </source>
</evidence>
<accession>A0A2N5VJV9</accession>
<name>A0A2N5VJV9_9BASI</name>
<reference evidence="1 2" key="1">
    <citation type="submission" date="2017-11" db="EMBL/GenBank/DDBJ databases">
        <title>De novo assembly and phasing of dikaryotic genomes from two isolates of Puccinia coronata f. sp. avenae, the causal agent of oat crown rust.</title>
        <authorList>
            <person name="Miller M.E."/>
            <person name="Zhang Y."/>
            <person name="Omidvar V."/>
            <person name="Sperschneider J."/>
            <person name="Schwessinger B."/>
            <person name="Raley C."/>
            <person name="Palmer J.M."/>
            <person name="Garnica D."/>
            <person name="Upadhyaya N."/>
            <person name="Rathjen J."/>
            <person name="Taylor J.M."/>
            <person name="Park R.F."/>
            <person name="Dodds P.N."/>
            <person name="Hirsch C.D."/>
            <person name="Kianian S.F."/>
            <person name="Figueroa M."/>
        </authorList>
    </citation>
    <scope>NUCLEOTIDE SEQUENCE [LARGE SCALE GENOMIC DNA]</scope>
    <source>
        <strain evidence="1">12SD80</strain>
    </source>
</reference>
<sequence length="109" mass="12216">MSNGFFLERNQPIRNRDGFNLQVNQILQDALYLNIESHIAEVVDEPESIAGVSLISPSWRVTVLRMYPASLQGLASQKARELCKFGLSGLGLLTLKRCSTDSRRRALKP</sequence>
<gene>
    <name evidence="1" type="ORF">PCASD_01708</name>
</gene>
<dbReference type="AlphaFoldDB" id="A0A2N5VJV9"/>
<organism evidence="1 2">
    <name type="scientific">Puccinia coronata f. sp. avenae</name>
    <dbReference type="NCBI Taxonomy" id="200324"/>
    <lineage>
        <taxon>Eukaryota</taxon>
        <taxon>Fungi</taxon>
        <taxon>Dikarya</taxon>
        <taxon>Basidiomycota</taxon>
        <taxon>Pucciniomycotina</taxon>
        <taxon>Pucciniomycetes</taxon>
        <taxon>Pucciniales</taxon>
        <taxon>Pucciniaceae</taxon>
        <taxon>Puccinia</taxon>
    </lineage>
</organism>
<dbReference type="Proteomes" id="UP000235392">
    <property type="component" value="Unassembled WGS sequence"/>
</dbReference>
<dbReference type="EMBL" id="PGCI01000011">
    <property type="protein sequence ID" value="PLW50269.1"/>
    <property type="molecule type" value="Genomic_DNA"/>
</dbReference>
<comment type="caution">
    <text evidence="1">The sequence shown here is derived from an EMBL/GenBank/DDBJ whole genome shotgun (WGS) entry which is preliminary data.</text>
</comment>
<evidence type="ECO:0000313" key="2">
    <source>
        <dbReference type="Proteomes" id="UP000235392"/>
    </source>
</evidence>